<evidence type="ECO:0000313" key="3">
    <source>
        <dbReference type="Proteomes" id="UP000578531"/>
    </source>
</evidence>
<dbReference type="RefSeq" id="XP_037158401.1">
    <property type="nucleotide sequence ID" value="XM_037314694.1"/>
</dbReference>
<protein>
    <submittedName>
        <fullName evidence="2">Uncharacterized protein</fullName>
    </submittedName>
</protein>
<dbReference type="InterPro" id="IPR036259">
    <property type="entry name" value="MFS_trans_sf"/>
</dbReference>
<evidence type="ECO:0000256" key="1">
    <source>
        <dbReference type="SAM" id="MobiDB-lite"/>
    </source>
</evidence>
<reference evidence="2 3" key="1">
    <citation type="journal article" date="2020" name="Genomics">
        <title>Complete, high-quality genomes from long-read metagenomic sequencing of two wolf lichen thalli reveals enigmatic genome architecture.</title>
        <authorList>
            <person name="McKenzie S.K."/>
            <person name="Walston R.F."/>
            <person name="Allen J.L."/>
        </authorList>
    </citation>
    <scope>NUCLEOTIDE SEQUENCE [LARGE SCALE GENOMIC DNA]</scope>
    <source>
        <strain evidence="2">WasteWater2</strain>
    </source>
</reference>
<proteinExistence type="predicted"/>
<feature type="compositionally biased region" description="Polar residues" evidence="1">
    <location>
        <begin position="39"/>
        <end position="49"/>
    </location>
</feature>
<feature type="region of interest" description="Disordered" evidence="1">
    <location>
        <begin position="1"/>
        <end position="49"/>
    </location>
</feature>
<dbReference type="Gene3D" id="1.20.1720.10">
    <property type="entry name" value="Multidrug resistance protein D"/>
    <property type="match status" value="1"/>
</dbReference>
<sequence length="195" mass="21872">MGDSQIVEAEAGLGPNQDPVDGTLRDDLERPVLPEKSESSSTPPISNLASVDVRALKKPKNIHRLMHTQRSPGTVRMTLPIPKLDIPAQMDSHRRRIRLHSHLVNLDFYCSACIEQYRSRITYSERIHLFALSFGLHSCIRLRSVLIGPLSEVYGRVLVLQLANLFYLIFNTACGFAHNTTQMVVFHFLAGLGGR</sequence>
<accession>A0A8H6FEB0</accession>
<keyword evidence="3" id="KW-1185">Reference proteome</keyword>
<comment type="caution">
    <text evidence="2">The sequence shown here is derived from an EMBL/GenBank/DDBJ whole genome shotgun (WGS) entry which is preliminary data.</text>
</comment>
<dbReference type="AlphaFoldDB" id="A0A8H6FEB0"/>
<gene>
    <name evidence="2" type="ORF">HO173_012860</name>
</gene>
<name>A0A8H6FEB0_9LECA</name>
<dbReference type="Proteomes" id="UP000578531">
    <property type="component" value="Unassembled WGS sequence"/>
</dbReference>
<dbReference type="EMBL" id="JACCJC010000109">
    <property type="protein sequence ID" value="KAF6224703.1"/>
    <property type="molecule type" value="Genomic_DNA"/>
</dbReference>
<dbReference type="SUPFAM" id="SSF103473">
    <property type="entry name" value="MFS general substrate transporter"/>
    <property type="match status" value="1"/>
</dbReference>
<evidence type="ECO:0000313" key="2">
    <source>
        <dbReference type="EMBL" id="KAF6224703.1"/>
    </source>
</evidence>
<dbReference type="GeneID" id="59294493"/>
<organism evidence="2 3">
    <name type="scientific">Letharia columbiana</name>
    <dbReference type="NCBI Taxonomy" id="112416"/>
    <lineage>
        <taxon>Eukaryota</taxon>
        <taxon>Fungi</taxon>
        <taxon>Dikarya</taxon>
        <taxon>Ascomycota</taxon>
        <taxon>Pezizomycotina</taxon>
        <taxon>Lecanoromycetes</taxon>
        <taxon>OSLEUM clade</taxon>
        <taxon>Lecanoromycetidae</taxon>
        <taxon>Lecanorales</taxon>
        <taxon>Lecanorineae</taxon>
        <taxon>Parmeliaceae</taxon>
        <taxon>Letharia</taxon>
    </lineage>
</organism>
<feature type="compositionally biased region" description="Basic and acidic residues" evidence="1">
    <location>
        <begin position="23"/>
        <end position="38"/>
    </location>
</feature>
<dbReference type="OrthoDB" id="4500061at2759"/>